<sequence length="373" mass="43395">MKEDFLSYLWQYQYFEKTALSTAAGEQLQVLRVGFANSDAGPDFLEARLWVGEVEWSGSVEIHIRASDWHRHQHQQDPRYDQVVLHVVWEADKPVHRRDGTLVPVLELKSKVKPEILQTYQQLQKSNDTIPCAVFWPAVPEITKTAMMERTLVERLEQKGATILQNLTQNGNDWEQTAYELLCRGFGFKINQEPFERLARELPLAVVRKHQQSLFQVEALLYGQAGFLEQEMPEEEYPQKLAKEFSFLKHKYQLQPRLQRQHWNFLRMRPANFPTVRLAQLAAVLSGHQQLFSRFLSANDIKAYEKLFMQPMSAYWQQHYMFSRENSTVQTGIGKSSAHNLIINVAVPLLAAFAQYTQERAYLEKAVALLEKV</sequence>
<dbReference type="Pfam" id="PF11013">
    <property type="entry name" value="DUF2851"/>
    <property type="match status" value="1"/>
</dbReference>
<dbReference type="RefSeq" id="WP_147921911.1">
    <property type="nucleotide sequence ID" value="NZ_VRTY01000038.1"/>
</dbReference>
<dbReference type="AlphaFoldDB" id="A0A5C8K7W7"/>
<dbReference type="OrthoDB" id="1005072at2"/>
<dbReference type="EMBL" id="VRTY01000038">
    <property type="protein sequence ID" value="TXK45937.1"/>
    <property type="molecule type" value="Genomic_DNA"/>
</dbReference>
<dbReference type="InterPro" id="IPR021272">
    <property type="entry name" value="DUF2851"/>
</dbReference>
<accession>A0A5C8K7W7</accession>
<organism evidence="1 2">
    <name type="scientific">Pontibacter qinzhouensis</name>
    <dbReference type="NCBI Taxonomy" id="2603253"/>
    <lineage>
        <taxon>Bacteria</taxon>
        <taxon>Pseudomonadati</taxon>
        <taxon>Bacteroidota</taxon>
        <taxon>Cytophagia</taxon>
        <taxon>Cytophagales</taxon>
        <taxon>Hymenobacteraceae</taxon>
        <taxon>Pontibacter</taxon>
    </lineage>
</organism>
<feature type="non-terminal residue" evidence="1">
    <location>
        <position position="373"/>
    </location>
</feature>
<evidence type="ECO:0000313" key="1">
    <source>
        <dbReference type="EMBL" id="TXK45937.1"/>
    </source>
</evidence>
<name>A0A5C8K7W7_9BACT</name>
<comment type="caution">
    <text evidence="1">The sequence shown here is derived from an EMBL/GenBank/DDBJ whole genome shotgun (WGS) entry which is preliminary data.</text>
</comment>
<keyword evidence="2" id="KW-1185">Reference proteome</keyword>
<gene>
    <name evidence="1" type="ORF">FVR03_11565</name>
</gene>
<evidence type="ECO:0000313" key="2">
    <source>
        <dbReference type="Proteomes" id="UP000321926"/>
    </source>
</evidence>
<proteinExistence type="predicted"/>
<reference evidence="1 2" key="1">
    <citation type="submission" date="2019-08" db="EMBL/GenBank/DDBJ databases">
        <authorList>
            <person name="Shi S."/>
        </authorList>
    </citation>
    <scope>NUCLEOTIDE SEQUENCE [LARGE SCALE GENOMIC DNA]</scope>
    <source>
        <strain evidence="1 2">GY10130</strain>
    </source>
</reference>
<dbReference type="Proteomes" id="UP000321926">
    <property type="component" value="Unassembled WGS sequence"/>
</dbReference>
<protein>
    <submittedName>
        <fullName evidence="1">DUF2851 family protein</fullName>
    </submittedName>
</protein>